<dbReference type="CDD" id="cd00190">
    <property type="entry name" value="Tryp_SPc"/>
    <property type="match status" value="1"/>
</dbReference>
<dbReference type="InterPro" id="IPR001314">
    <property type="entry name" value="Peptidase_S1A"/>
</dbReference>
<keyword evidence="19" id="KW-1185">Reference proteome</keyword>
<dbReference type="InterPro" id="IPR001254">
    <property type="entry name" value="Trypsin_dom"/>
</dbReference>
<dbReference type="Pfam" id="PF00089">
    <property type="entry name" value="Trypsin"/>
    <property type="match status" value="1"/>
</dbReference>
<dbReference type="Gene3D" id="2.40.10.10">
    <property type="entry name" value="Trypsin-like serine proteases"/>
    <property type="match status" value="1"/>
</dbReference>
<evidence type="ECO:0000256" key="1">
    <source>
        <dbReference type="ARBA" id="ARBA00004613"/>
    </source>
</evidence>
<dbReference type="InterPro" id="IPR050127">
    <property type="entry name" value="Serine_Proteases_S1"/>
</dbReference>
<dbReference type="InterPro" id="IPR043504">
    <property type="entry name" value="Peptidase_S1_PA_chymotrypsin"/>
</dbReference>
<evidence type="ECO:0000259" key="17">
    <source>
        <dbReference type="PROSITE" id="PS50240"/>
    </source>
</evidence>
<evidence type="ECO:0000256" key="6">
    <source>
        <dbReference type="ARBA" id="ARBA00022729"/>
    </source>
</evidence>
<keyword evidence="10" id="KW-0720">Serine protease</keyword>
<proteinExistence type="predicted"/>
<comment type="catalytic activity">
    <reaction evidence="13">
        <text>Selective cleavage of 103-Arg-|-Ser-104 and 124-Ile-|-Ile-125 bonds in Limulus clotting factor B to form activated factor B. Cleavage of -Pro-Arg-|-Xaa- bonds in synthetic substrates.</text>
        <dbReference type="EC" id="3.4.21.84"/>
    </reaction>
</comment>
<dbReference type="InterPro" id="IPR036383">
    <property type="entry name" value="TSP1_rpt_sf"/>
</dbReference>
<evidence type="ECO:0000256" key="14">
    <source>
        <dbReference type="ARBA" id="ARBA00066707"/>
    </source>
</evidence>
<dbReference type="InterPro" id="IPR009003">
    <property type="entry name" value="Peptidase_S1_PA"/>
</dbReference>
<dbReference type="PANTHER" id="PTHR24264:SF65">
    <property type="entry name" value="SRCR DOMAIN-CONTAINING PROTEIN"/>
    <property type="match status" value="1"/>
</dbReference>
<keyword evidence="3" id="KW-0245">EGF-like domain</keyword>
<dbReference type="InterPro" id="IPR000884">
    <property type="entry name" value="TSP1_rpt"/>
</dbReference>
<evidence type="ECO:0000256" key="5">
    <source>
        <dbReference type="ARBA" id="ARBA00022670"/>
    </source>
</evidence>
<dbReference type="EC" id="3.4.21.84" evidence="14"/>
<keyword evidence="5" id="KW-0645">Protease</keyword>
<evidence type="ECO:0000256" key="16">
    <source>
        <dbReference type="SAM" id="SignalP"/>
    </source>
</evidence>
<keyword evidence="7" id="KW-0430">Lectin</keyword>
<evidence type="ECO:0000256" key="8">
    <source>
        <dbReference type="ARBA" id="ARBA00022801"/>
    </source>
</evidence>
<feature type="chain" id="PRO_5040117440" description="limulus clotting factor C" evidence="16">
    <location>
        <begin position="24"/>
        <end position="471"/>
    </location>
</feature>
<dbReference type="PROSITE" id="PS50092">
    <property type="entry name" value="TSP1"/>
    <property type="match status" value="1"/>
</dbReference>
<keyword evidence="8" id="KW-0378">Hydrolase</keyword>
<evidence type="ECO:0000256" key="15">
    <source>
        <dbReference type="SAM" id="MobiDB-lite"/>
    </source>
</evidence>
<dbReference type="PRINTS" id="PR00722">
    <property type="entry name" value="CHYMOTRYPSIN"/>
</dbReference>
<dbReference type="AlphaFoldDB" id="A0A9Q0M2Q2"/>
<dbReference type="OMA" id="NRKCEQT"/>
<comment type="caution">
    <text evidence="18">The sequence shown here is derived from an EMBL/GenBank/DDBJ whole genome shotgun (WGS) entry which is preliminary data.</text>
</comment>
<evidence type="ECO:0000256" key="10">
    <source>
        <dbReference type="ARBA" id="ARBA00022825"/>
    </source>
</evidence>
<dbReference type="GO" id="GO:0005615">
    <property type="term" value="C:extracellular space"/>
    <property type="evidence" value="ECO:0007669"/>
    <property type="project" value="TreeGrafter"/>
</dbReference>
<dbReference type="Proteomes" id="UP001142055">
    <property type="component" value="Chromosome 3"/>
</dbReference>
<evidence type="ECO:0000313" key="19">
    <source>
        <dbReference type="Proteomes" id="UP001142055"/>
    </source>
</evidence>
<evidence type="ECO:0000256" key="11">
    <source>
        <dbReference type="ARBA" id="ARBA00022889"/>
    </source>
</evidence>
<gene>
    <name evidence="18" type="ORF">RDWZM_008009</name>
</gene>
<keyword evidence="11" id="KW-0130">Cell adhesion</keyword>
<reference evidence="18" key="1">
    <citation type="submission" date="2022-12" db="EMBL/GenBank/DDBJ databases">
        <title>Genome assemblies of Blomia tropicalis.</title>
        <authorList>
            <person name="Cui Y."/>
        </authorList>
    </citation>
    <scope>NUCLEOTIDE SEQUENCE</scope>
    <source>
        <tissue evidence="18">Adult mites</tissue>
    </source>
</reference>
<dbReference type="SUPFAM" id="SSF50494">
    <property type="entry name" value="Trypsin-like serine proteases"/>
    <property type="match status" value="1"/>
</dbReference>
<evidence type="ECO:0000256" key="9">
    <source>
        <dbReference type="ARBA" id="ARBA00022820"/>
    </source>
</evidence>
<feature type="signal peptide" evidence="16">
    <location>
        <begin position="1"/>
        <end position="23"/>
    </location>
</feature>
<dbReference type="SMART" id="SM00020">
    <property type="entry name" value="Tryp_SPc"/>
    <property type="match status" value="1"/>
</dbReference>
<dbReference type="GO" id="GO:0042381">
    <property type="term" value="P:hemolymph coagulation"/>
    <property type="evidence" value="ECO:0007669"/>
    <property type="project" value="UniProtKB-KW"/>
</dbReference>
<dbReference type="GO" id="GO:0006508">
    <property type="term" value="P:proteolysis"/>
    <property type="evidence" value="ECO:0007669"/>
    <property type="project" value="UniProtKB-KW"/>
</dbReference>
<name>A0A9Q0M2Q2_BLOTA</name>
<dbReference type="SUPFAM" id="SSF82895">
    <property type="entry name" value="TSP-1 type 1 repeat"/>
    <property type="match status" value="1"/>
</dbReference>
<evidence type="ECO:0000256" key="4">
    <source>
        <dbReference type="ARBA" id="ARBA00022659"/>
    </source>
</evidence>
<evidence type="ECO:0000256" key="7">
    <source>
        <dbReference type="ARBA" id="ARBA00022734"/>
    </source>
</evidence>
<evidence type="ECO:0000256" key="12">
    <source>
        <dbReference type="ARBA" id="ARBA00023157"/>
    </source>
</evidence>
<keyword evidence="12" id="KW-1015">Disulfide bond</keyword>
<evidence type="ECO:0000256" key="2">
    <source>
        <dbReference type="ARBA" id="ARBA00022525"/>
    </source>
</evidence>
<dbReference type="PROSITE" id="PS50240">
    <property type="entry name" value="TRYPSIN_DOM"/>
    <property type="match status" value="1"/>
</dbReference>
<evidence type="ECO:0000256" key="3">
    <source>
        <dbReference type="ARBA" id="ARBA00022536"/>
    </source>
</evidence>
<keyword evidence="2" id="KW-0964">Secreted</keyword>
<feature type="compositionally biased region" description="Basic residues" evidence="15">
    <location>
        <begin position="130"/>
        <end position="142"/>
    </location>
</feature>
<dbReference type="GO" id="GO:0007155">
    <property type="term" value="P:cell adhesion"/>
    <property type="evidence" value="ECO:0007669"/>
    <property type="project" value="UniProtKB-KW"/>
</dbReference>
<dbReference type="SMART" id="SM00209">
    <property type="entry name" value="TSP1"/>
    <property type="match status" value="2"/>
</dbReference>
<sequence>MNYIDLIMAIAILQFLCFEYNNAIRIHANRKVKVEQSNGMFIVRQSSTEKMDKNWAKNLDHINNDDYGEWSPWSKCRKRCKQVRTRMCRTPSKCNSTVMKEERPCTGDRCQSLLPYNRSATHNVNNNRRQSQHQHGKRHRHSRKIRVLYHLQRYIYSPWSEWSTCKTKTCHTTRYRICMNSIICQNRVIKEDALCYTPGKIEIENQVTNNGNGESNNGIIDDQECGIVSRHNSLGSMLRIIGGRRARRGRWPWMVAILNRHKQHFCGGTLISPQYVLTAEWPLCSSWEHNFAVDEGTEQEVQVSSIEIHPDYDNYTVDNDIALLRLESPLEIDDYVSPICLPSIDDEMSINRTATILGWGKKRNSEMFGTQVLQEARVPIADTDDCKKVYENYHITENMVCAGYKMGKVDSCAGDSGGPLMFRRKDSTQRNRWYLYGITSFGEGCGKKGKYGIYAKVPKLVDWIRRTINNE</sequence>
<feature type="region of interest" description="Disordered" evidence="15">
    <location>
        <begin position="121"/>
        <end position="142"/>
    </location>
</feature>
<feature type="domain" description="Peptidase S1" evidence="17">
    <location>
        <begin position="240"/>
        <end position="469"/>
    </location>
</feature>
<keyword evidence="9" id="KW-0353">Hemolymph clotting</keyword>
<dbReference type="FunFam" id="2.40.10.10:FF:000120">
    <property type="entry name" value="Putative serine protease"/>
    <property type="match status" value="1"/>
</dbReference>
<keyword evidence="6 16" id="KW-0732">Signal</keyword>
<keyword evidence="4" id="KW-0768">Sushi</keyword>
<organism evidence="18 19">
    <name type="scientific">Blomia tropicalis</name>
    <name type="common">Mite</name>
    <dbReference type="NCBI Taxonomy" id="40697"/>
    <lineage>
        <taxon>Eukaryota</taxon>
        <taxon>Metazoa</taxon>
        <taxon>Ecdysozoa</taxon>
        <taxon>Arthropoda</taxon>
        <taxon>Chelicerata</taxon>
        <taxon>Arachnida</taxon>
        <taxon>Acari</taxon>
        <taxon>Acariformes</taxon>
        <taxon>Sarcoptiformes</taxon>
        <taxon>Astigmata</taxon>
        <taxon>Glycyphagoidea</taxon>
        <taxon>Echimyopodidae</taxon>
        <taxon>Blomia</taxon>
    </lineage>
</organism>
<evidence type="ECO:0000313" key="18">
    <source>
        <dbReference type="EMBL" id="KAJ6216852.1"/>
    </source>
</evidence>
<dbReference type="GO" id="GO:0030246">
    <property type="term" value="F:carbohydrate binding"/>
    <property type="evidence" value="ECO:0007669"/>
    <property type="project" value="UniProtKB-KW"/>
</dbReference>
<evidence type="ECO:0000256" key="13">
    <source>
        <dbReference type="ARBA" id="ARBA00052079"/>
    </source>
</evidence>
<dbReference type="PANTHER" id="PTHR24264">
    <property type="entry name" value="TRYPSIN-RELATED"/>
    <property type="match status" value="1"/>
</dbReference>
<dbReference type="GO" id="GO:0004252">
    <property type="term" value="F:serine-type endopeptidase activity"/>
    <property type="evidence" value="ECO:0007669"/>
    <property type="project" value="InterPro"/>
</dbReference>
<dbReference type="InterPro" id="IPR033116">
    <property type="entry name" value="TRYPSIN_SER"/>
</dbReference>
<protein>
    <recommendedName>
        <fullName evidence="14">limulus clotting factor C</fullName>
        <ecNumber evidence="14">3.4.21.84</ecNumber>
    </recommendedName>
</protein>
<comment type="subcellular location">
    <subcellularLocation>
        <location evidence="1">Secreted</location>
    </subcellularLocation>
</comment>
<dbReference type="EMBL" id="JAPWDV010000003">
    <property type="protein sequence ID" value="KAJ6216852.1"/>
    <property type="molecule type" value="Genomic_DNA"/>
</dbReference>
<accession>A0A9Q0M2Q2</accession>
<dbReference type="PROSITE" id="PS00135">
    <property type="entry name" value="TRYPSIN_SER"/>
    <property type="match status" value="1"/>
</dbReference>